<name>A0A1T2LBL8_9GAMM</name>
<protein>
    <submittedName>
        <fullName evidence="1">Uncharacterized protein</fullName>
    </submittedName>
</protein>
<evidence type="ECO:0000313" key="2">
    <source>
        <dbReference type="Proteomes" id="UP000190198"/>
    </source>
</evidence>
<dbReference type="EMBL" id="MPRK01000040">
    <property type="protein sequence ID" value="OOZ42402.1"/>
    <property type="molecule type" value="Genomic_DNA"/>
</dbReference>
<reference evidence="1 2" key="1">
    <citation type="submission" date="2016-11" db="EMBL/GenBank/DDBJ databases">
        <title>Mixed transmission modes and dynamic genome evolution in an obligate animal-bacterial symbiosis.</title>
        <authorList>
            <person name="Russell S.L."/>
            <person name="Corbett-Detig R.B."/>
            <person name="Cavanaugh C.M."/>
        </authorList>
    </citation>
    <scope>NUCLEOTIDE SEQUENCE [LARGE SCALE GENOMIC DNA]</scope>
    <source>
        <strain evidence="1">Sp-SM6</strain>
    </source>
</reference>
<dbReference type="RefSeq" id="WP_135568027.1">
    <property type="nucleotide sequence ID" value="NZ_MPRK01000040.1"/>
</dbReference>
<accession>A0A1T2LBL8</accession>
<proteinExistence type="predicted"/>
<evidence type="ECO:0000313" key="1">
    <source>
        <dbReference type="EMBL" id="OOZ42402.1"/>
    </source>
</evidence>
<keyword evidence="2" id="KW-1185">Reference proteome</keyword>
<comment type="caution">
    <text evidence="1">The sequence shown here is derived from an EMBL/GenBank/DDBJ whole genome shotgun (WGS) entry which is preliminary data.</text>
</comment>
<dbReference type="Proteomes" id="UP000190198">
    <property type="component" value="Unassembled WGS sequence"/>
</dbReference>
<organism evidence="1 2">
    <name type="scientific">Solemya elarraichensis gill symbiont</name>
    <dbReference type="NCBI Taxonomy" id="1918949"/>
    <lineage>
        <taxon>Bacteria</taxon>
        <taxon>Pseudomonadati</taxon>
        <taxon>Pseudomonadota</taxon>
        <taxon>Gammaproteobacteria</taxon>
        <taxon>sulfur-oxidizing symbionts</taxon>
    </lineage>
</organism>
<gene>
    <name evidence="1" type="ORF">BOW52_03380</name>
</gene>
<sequence>MRKMRDYYIHEGELIRSYSGYLLASFSPFSFSGIHLIFDAPQASMSAEYFSRASEKLARRIYEDYLDRQRQAASGIENTDAPG</sequence>
<dbReference type="AlphaFoldDB" id="A0A1T2LBL8"/>